<comment type="similarity">
    <text evidence="2">Belongs to the UPP synthase family.</text>
</comment>
<accession>A0A6M8HPP9</accession>
<feature type="binding site" evidence="2">
    <location>
        <position position="89"/>
    </location>
    <ligand>
        <name>substrate</name>
    </ligand>
</feature>
<keyword evidence="1 2" id="KW-0808">Transferase</keyword>
<dbReference type="EMBL" id="CP053708">
    <property type="protein sequence ID" value="QKE90308.1"/>
    <property type="molecule type" value="Genomic_DNA"/>
</dbReference>
<sequence>MVGRRAETDGFLRAPDRRESRGEGPRDQAGLTRLADPVSALLQAASLAASPAAVPAGTTATKVCDHVAVIMDGNGRWAAARRLPRVAGHRAGAKAVKRVIQAAIQNKVRWLTLYAFSSENWGRPADEVTDLTGLLRHYLRNEISELHREGVRVRVIGEHERFGPEVRAELEAAERLTAGNTRLTMVVALSYGARGEILQAALKVAEAVKAGTLDPAKLDEAGFARFLSTTGIPDPDLVIRTSGECRLSNFLLWQSAYAELVFLDVLWPDFDASHFAAALTAFNQRERRFGARPG</sequence>
<dbReference type="GO" id="GO:0005829">
    <property type="term" value="C:cytosol"/>
    <property type="evidence" value="ECO:0007669"/>
    <property type="project" value="TreeGrafter"/>
</dbReference>
<feature type="region of interest" description="Disordered" evidence="3">
    <location>
        <begin position="1"/>
        <end position="30"/>
    </location>
</feature>
<name>A0A6M8HPP9_9PROT</name>
<evidence type="ECO:0000256" key="2">
    <source>
        <dbReference type="HAMAP-Rule" id="MF_01139"/>
    </source>
</evidence>
<dbReference type="SUPFAM" id="SSF64005">
    <property type="entry name" value="Undecaprenyl diphosphate synthase"/>
    <property type="match status" value="1"/>
</dbReference>
<dbReference type="PANTHER" id="PTHR10291">
    <property type="entry name" value="DEHYDRODOLICHYL DIPHOSPHATE SYNTHASE FAMILY MEMBER"/>
    <property type="match status" value="1"/>
</dbReference>
<dbReference type="GO" id="GO:0016094">
    <property type="term" value="P:polyprenol biosynthetic process"/>
    <property type="evidence" value="ECO:0007669"/>
    <property type="project" value="TreeGrafter"/>
</dbReference>
<feature type="binding site" evidence="2">
    <location>
        <position position="121"/>
    </location>
    <ligand>
        <name>substrate</name>
    </ligand>
</feature>
<keyword evidence="5" id="KW-1185">Reference proteome</keyword>
<evidence type="ECO:0000313" key="5">
    <source>
        <dbReference type="Proteomes" id="UP000500767"/>
    </source>
</evidence>
<feature type="binding site" evidence="2">
    <location>
        <position position="259"/>
    </location>
    <ligand>
        <name>Mg(2+)</name>
        <dbReference type="ChEBI" id="CHEBI:18420"/>
    </ligand>
</feature>
<dbReference type="KEGG" id="lck:HN018_09890"/>
<keyword evidence="2" id="KW-0460">Magnesium</keyword>
<comment type="subunit">
    <text evidence="2">Homodimer.</text>
</comment>
<feature type="binding site" evidence="2">
    <location>
        <position position="72"/>
    </location>
    <ligand>
        <name>Mg(2+)</name>
        <dbReference type="ChEBI" id="CHEBI:18420"/>
    </ligand>
</feature>
<feature type="active site" evidence="2">
    <location>
        <position position="72"/>
    </location>
</feature>
<feature type="binding site" evidence="2">
    <location>
        <begin position="73"/>
        <end position="76"/>
    </location>
    <ligand>
        <name>substrate</name>
    </ligand>
</feature>
<dbReference type="Pfam" id="PF01255">
    <property type="entry name" value="Prenyltransf"/>
    <property type="match status" value="1"/>
</dbReference>
<evidence type="ECO:0000256" key="3">
    <source>
        <dbReference type="SAM" id="MobiDB-lite"/>
    </source>
</evidence>
<proteinExistence type="inferred from homology"/>
<dbReference type="Proteomes" id="UP000500767">
    <property type="component" value="Chromosome"/>
</dbReference>
<feature type="compositionally biased region" description="Basic and acidic residues" evidence="3">
    <location>
        <begin position="1"/>
        <end position="26"/>
    </location>
</feature>
<dbReference type="InterPro" id="IPR001441">
    <property type="entry name" value="UPP_synth-like"/>
</dbReference>
<comment type="function">
    <text evidence="2">Catalyzes the condensation of isopentenyl diphosphate (IPP) with allylic pyrophosphates generating different type of terpenoids.</text>
</comment>
<evidence type="ECO:0000313" key="4">
    <source>
        <dbReference type="EMBL" id="QKE90308.1"/>
    </source>
</evidence>
<dbReference type="PANTHER" id="PTHR10291:SF0">
    <property type="entry name" value="DEHYDRODOLICHYL DIPHOSPHATE SYNTHASE 2"/>
    <property type="match status" value="1"/>
</dbReference>
<gene>
    <name evidence="4" type="primary">uppS</name>
    <name evidence="4" type="ORF">HN018_09890</name>
</gene>
<dbReference type="EC" id="2.5.1.-" evidence="2"/>
<dbReference type="FunFam" id="3.40.1180.10:FF:000001">
    <property type="entry name" value="(2E,6E)-farnesyl-diphosphate-specific ditrans,polycis-undecaprenyl-diphosphate synthase"/>
    <property type="match status" value="1"/>
</dbReference>
<dbReference type="AlphaFoldDB" id="A0A6M8HPP9"/>
<feature type="binding site" evidence="2">
    <location>
        <position position="85"/>
    </location>
    <ligand>
        <name>substrate</name>
    </ligand>
</feature>
<feature type="binding site" evidence="2">
    <location>
        <begin position="117"/>
        <end position="119"/>
    </location>
    <ligand>
        <name>substrate</name>
    </ligand>
</feature>
<reference evidence="4 5" key="1">
    <citation type="journal article" date="2014" name="World J. Microbiol. Biotechnol.">
        <title>Biodiversity and physiological characteristics of Antarctic and Arctic lichens-associated bacteria.</title>
        <authorList>
            <person name="Lee Y.M."/>
            <person name="Kim E.H."/>
            <person name="Lee H.K."/>
            <person name="Hong S.G."/>
        </authorList>
    </citation>
    <scope>NUCLEOTIDE SEQUENCE [LARGE SCALE GENOMIC DNA]</scope>
    <source>
        <strain evidence="4 5">PAMC 26569</strain>
    </source>
</reference>
<protein>
    <recommendedName>
        <fullName evidence="2">Isoprenyl transferase</fullName>
        <ecNumber evidence="2">2.5.1.-</ecNumber>
    </recommendedName>
</protein>
<keyword evidence="2" id="KW-0479">Metal-binding</keyword>
<feature type="binding site" evidence="2">
    <location>
        <begin position="246"/>
        <end position="248"/>
    </location>
    <ligand>
        <name>substrate</name>
    </ligand>
</feature>
<dbReference type="InterPro" id="IPR036424">
    <property type="entry name" value="UPP_synth-like_sf"/>
</dbReference>
<evidence type="ECO:0000256" key="1">
    <source>
        <dbReference type="ARBA" id="ARBA00022679"/>
    </source>
</evidence>
<dbReference type="GO" id="GO:0008834">
    <property type="term" value="F:ditrans,polycis-undecaprenyl-diphosphate synthase [(2E,6E)-farnesyl-diphosphate specific] activity"/>
    <property type="evidence" value="ECO:0007669"/>
    <property type="project" value="TreeGrafter"/>
</dbReference>
<organism evidence="4 5">
    <name type="scientific">Lichenicola cladoniae</name>
    <dbReference type="NCBI Taxonomy" id="1484109"/>
    <lineage>
        <taxon>Bacteria</taxon>
        <taxon>Pseudomonadati</taxon>
        <taxon>Pseudomonadota</taxon>
        <taxon>Alphaproteobacteria</taxon>
        <taxon>Acetobacterales</taxon>
        <taxon>Acetobacteraceae</taxon>
        <taxon>Lichenicola</taxon>
    </lineage>
</organism>
<dbReference type="Gene3D" id="3.40.1180.10">
    <property type="entry name" value="Decaprenyl diphosphate synthase-like"/>
    <property type="match status" value="1"/>
</dbReference>
<dbReference type="InterPro" id="IPR018520">
    <property type="entry name" value="UPP_synth-like_CS"/>
</dbReference>
<dbReference type="GO" id="GO:0000287">
    <property type="term" value="F:magnesium ion binding"/>
    <property type="evidence" value="ECO:0007669"/>
    <property type="project" value="UniProtKB-UniRule"/>
</dbReference>
<feature type="binding site" evidence="2">
    <location>
        <position position="240"/>
    </location>
    <ligand>
        <name>substrate</name>
    </ligand>
</feature>
<feature type="binding site" evidence="2">
    <location>
        <position position="123"/>
    </location>
    <ligand>
        <name>substrate</name>
    </ligand>
</feature>
<comment type="cofactor">
    <cofactor evidence="2">
        <name>Mg(2+)</name>
        <dbReference type="ChEBI" id="CHEBI:18420"/>
    </cofactor>
    <text evidence="2">Binds 2 magnesium ions per subunit.</text>
</comment>
<dbReference type="HAMAP" id="MF_01139">
    <property type="entry name" value="ISPT"/>
    <property type="match status" value="1"/>
</dbReference>
<feature type="active site" description="Proton acceptor" evidence="2">
    <location>
        <position position="120"/>
    </location>
</feature>
<feature type="binding site" evidence="2">
    <location>
        <position position="77"/>
    </location>
    <ligand>
        <name>substrate</name>
    </ligand>
</feature>
<dbReference type="NCBIfam" id="TIGR00055">
    <property type="entry name" value="uppS"/>
    <property type="match status" value="1"/>
</dbReference>
<dbReference type="PROSITE" id="PS01066">
    <property type="entry name" value="UPP_SYNTHASE"/>
    <property type="match status" value="1"/>
</dbReference>
<dbReference type="CDD" id="cd00475">
    <property type="entry name" value="Cis_IPPS"/>
    <property type="match status" value="1"/>
</dbReference>